<dbReference type="InterPro" id="IPR006047">
    <property type="entry name" value="GH13_cat_dom"/>
</dbReference>
<dbReference type="RefSeq" id="WP_243071370.1">
    <property type="nucleotide sequence ID" value="NZ_JAIVFL010000001.1"/>
</dbReference>
<evidence type="ECO:0000256" key="5">
    <source>
        <dbReference type="ARBA" id="ARBA00022676"/>
    </source>
</evidence>
<dbReference type="InterPro" id="IPR013780">
    <property type="entry name" value="Glyco_hydro_b"/>
</dbReference>
<comment type="catalytic activity">
    <reaction evidence="1 9">
        <text>Transfers a segment of a (1-&gt;4)-alpha-D-glucan chain to a primary hydroxy group in a similar glucan chain.</text>
        <dbReference type="EC" id="2.4.1.18"/>
    </reaction>
</comment>
<dbReference type="PANTHER" id="PTHR43651">
    <property type="entry name" value="1,4-ALPHA-GLUCAN-BRANCHING ENZYME"/>
    <property type="match status" value="1"/>
</dbReference>
<dbReference type="SUPFAM" id="SSF51445">
    <property type="entry name" value="(Trans)glycosidases"/>
    <property type="match status" value="1"/>
</dbReference>
<keyword evidence="5 9" id="KW-0328">Glycosyltransferase</keyword>
<dbReference type="NCBIfam" id="TIGR01515">
    <property type="entry name" value="branching_enzym"/>
    <property type="match status" value="1"/>
</dbReference>
<evidence type="ECO:0000256" key="8">
    <source>
        <dbReference type="ARBA" id="ARBA00023277"/>
    </source>
</evidence>
<comment type="function">
    <text evidence="9">Catalyzes the formation of the alpha-1,6-glucosidic linkages in glycogen by scission of a 1,4-alpha-linked oligosaccharide from growing alpha-1,4-glucan chains and the subsequent attachment of the oligosaccharide to the alpha-1,6 position.</text>
</comment>
<evidence type="ECO:0000256" key="6">
    <source>
        <dbReference type="ARBA" id="ARBA00022679"/>
    </source>
</evidence>
<evidence type="ECO:0000256" key="3">
    <source>
        <dbReference type="ARBA" id="ARBA00009000"/>
    </source>
</evidence>
<dbReference type="SUPFAM" id="SSF81296">
    <property type="entry name" value="E set domains"/>
    <property type="match status" value="2"/>
</dbReference>
<dbReference type="InterPro" id="IPR054169">
    <property type="entry name" value="GlgB_N"/>
</dbReference>
<gene>
    <name evidence="9 11" type="primary">glgB</name>
    <name evidence="11" type="ORF">K9U37_08885</name>
</gene>
<sequence>MSAPVELGGSVCRADLERLLAGDHPDPHQVLGPHLEKASDGRVRVVIRGWRPDAAGMAVLSGGARIEMRRIHAAGVFAGVLEADAVPAYRLESTDRNGTTTFFDDPYGCWPTLGEMDLHLLGEGRHEGLWRHLGAIVRVHQGLRGTSFAVWAPSARSVRVVGDFNGWDGRVHPMRVLGSSGVWEIFLPGVGPGACYKYEVVSQGGHLGLRADPFAFAAEVPPATASIVTASTHEWQDAQWIADRASVDLMRAPVSIYECHLGSWRQTRNDDGSWRPLTYREAAEILPGYVADLGFTHVEFLPLAQYPFSGSWGYQVTGYYAPAAQFGSPDDLRYLVDRLHQAGVGVLVDWVAAHFPKDDWALARFDGTALYEHADPRQGEHPDWGTLVFNYGRHEVRNFLLANALYWIEEFHIDGLRVDAVASMLYLDYSRCEGEWVTNRFGGRENLEAISFIQEVNEVLYRHHPSVMMVAEESTSWPAVSRPTSLGGLGFGFKWNMGWMNDTLVYFSKDPVHRRFHHHDLTFSLLYAFHENFILPLSHDEVAHGKGSLLAKMPGDRWQKFANLRALLGWMWAHPGRQLLFMGAEIAQNDEWRHHASLDWHLLGYPEHAGVQRLVAELNAVYRHEPALWEQDFDWPGFCWIDPNDADHSVLSFLRFPVSDQGVVACIANLTPVVRHGHRVGLPRPGRWVEILNTDSTQFGGSGVTVGDLTAEPIGWNDQQYSASITLPPLGVVWLAHQG</sequence>
<dbReference type="CDD" id="cd11322">
    <property type="entry name" value="AmyAc_Glg_BE"/>
    <property type="match status" value="1"/>
</dbReference>
<dbReference type="Pfam" id="PF00128">
    <property type="entry name" value="Alpha-amylase"/>
    <property type="match status" value="2"/>
</dbReference>
<evidence type="ECO:0000256" key="9">
    <source>
        <dbReference type="HAMAP-Rule" id="MF_00685"/>
    </source>
</evidence>
<comment type="pathway">
    <text evidence="2 9">Glycan biosynthesis; glycogen biosynthesis.</text>
</comment>
<accession>A0ABS9YUV6</accession>
<evidence type="ECO:0000256" key="2">
    <source>
        <dbReference type="ARBA" id="ARBA00004964"/>
    </source>
</evidence>
<dbReference type="Pfam" id="PF22019">
    <property type="entry name" value="GlgB_N"/>
    <property type="match status" value="1"/>
</dbReference>
<keyword evidence="12" id="KW-1185">Reference proteome</keyword>
<proteinExistence type="inferred from homology"/>
<dbReference type="InterPro" id="IPR014756">
    <property type="entry name" value="Ig_E-set"/>
</dbReference>
<comment type="caution">
    <text evidence="11">The sequence shown here is derived from an EMBL/GenBank/DDBJ whole genome shotgun (WGS) entry which is preliminary data.</text>
</comment>
<dbReference type="HAMAP" id="MF_00685">
    <property type="entry name" value="GlgB"/>
    <property type="match status" value="1"/>
</dbReference>
<dbReference type="NCBIfam" id="NF003811">
    <property type="entry name" value="PRK05402.1"/>
    <property type="match status" value="1"/>
</dbReference>
<organism evidence="11 12">
    <name type="scientific">Candidatus Mycolicibacterium alkanivorans</name>
    <dbReference type="NCBI Taxonomy" id="2954114"/>
    <lineage>
        <taxon>Bacteria</taxon>
        <taxon>Bacillati</taxon>
        <taxon>Actinomycetota</taxon>
        <taxon>Actinomycetes</taxon>
        <taxon>Mycobacteriales</taxon>
        <taxon>Mycobacteriaceae</taxon>
        <taxon>Mycolicibacterium</taxon>
    </lineage>
</organism>
<dbReference type="InterPro" id="IPR004193">
    <property type="entry name" value="Glyco_hydro_13_N"/>
</dbReference>
<dbReference type="Pfam" id="PF02922">
    <property type="entry name" value="CBM_48"/>
    <property type="match status" value="1"/>
</dbReference>
<dbReference type="InterPro" id="IPR013783">
    <property type="entry name" value="Ig-like_fold"/>
</dbReference>
<dbReference type="EC" id="2.4.1.18" evidence="9"/>
<feature type="active site" description="Nucleophile" evidence="9">
    <location>
        <position position="419"/>
    </location>
</feature>
<dbReference type="Proteomes" id="UP001139068">
    <property type="component" value="Unassembled WGS sequence"/>
</dbReference>
<dbReference type="SUPFAM" id="SSF51011">
    <property type="entry name" value="Glycosyl hydrolase domain"/>
    <property type="match status" value="1"/>
</dbReference>
<evidence type="ECO:0000256" key="7">
    <source>
        <dbReference type="ARBA" id="ARBA00023056"/>
    </source>
</evidence>
<dbReference type="CDD" id="cd02855">
    <property type="entry name" value="E_set_GBE_prok_N"/>
    <property type="match status" value="1"/>
</dbReference>
<keyword evidence="8 9" id="KW-0119">Carbohydrate metabolism</keyword>
<dbReference type="EMBL" id="JAIVFL010000001">
    <property type="protein sequence ID" value="MCI4675005.1"/>
    <property type="molecule type" value="Genomic_DNA"/>
</dbReference>
<evidence type="ECO:0000313" key="11">
    <source>
        <dbReference type="EMBL" id="MCI4675005.1"/>
    </source>
</evidence>
<dbReference type="Gene3D" id="3.20.20.80">
    <property type="entry name" value="Glycosidases"/>
    <property type="match status" value="1"/>
</dbReference>
<reference evidence="11" key="1">
    <citation type="journal article" date="2022" name="ISME J.">
        <title>Identification of active gaseous-alkane degraders at natural gas seeps.</title>
        <authorList>
            <person name="Farhan Ul Haque M."/>
            <person name="Hernandez M."/>
            <person name="Crombie A.T."/>
            <person name="Murrell J.C."/>
        </authorList>
    </citation>
    <scope>NUCLEOTIDE SEQUENCE</scope>
    <source>
        <strain evidence="11">ANDR5</strain>
    </source>
</reference>
<dbReference type="InterPro" id="IPR017853">
    <property type="entry name" value="GH"/>
</dbReference>
<evidence type="ECO:0000256" key="4">
    <source>
        <dbReference type="ARBA" id="ARBA00022600"/>
    </source>
</evidence>
<dbReference type="GO" id="GO:0003844">
    <property type="term" value="F:1,4-alpha-glucan branching enzyme activity"/>
    <property type="evidence" value="ECO:0007669"/>
    <property type="project" value="UniProtKB-EC"/>
</dbReference>
<comment type="similarity">
    <text evidence="3 9">Belongs to the glycosyl hydrolase 13 family. GlgB subfamily.</text>
</comment>
<dbReference type="PIRSF" id="PIRSF000463">
    <property type="entry name" value="GlgB"/>
    <property type="match status" value="1"/>
</dbReference>
<keyword evidence="4 9" id="KW-0321">Glycogen metabolism</keyword>
<keyword evidence="7 9" id="KW-0320">Glycogen biosynthesis</keyword>
<dbReference type="InterPro" id="IPR006407">
    <property type="entry name" value="GlgB"/>
</dbReference>
<dbReference type="NCBIfam" id="NF008967">
    <property type="entry name" value="PRK12313.1"/>
    <property type="match status" value="1"/>
</dbReference>
<dbReference type="Gene3D" id="2.60.40.1180">
    <property type="entry name" value="Golgi alpha-mannosidase II"/>
    <property type="match status" value="1"/>
</dbReference>
<evidence type="ECO:0000313" key="12">
    <source>
        <dbReference type="Proteomes" id="UP001139068"/>
    </source>
</evidence>
<feature type="active site" description="Proton donor" evidence="9">
    <location>
        <position position="472"/>
    </location>
</feature>
<protein>
    <recommendedName>
        <fullName evidence="9">1,4-alpha-glucan branching enzyme GlgB</fullName>
        <ecNumber evidence="9">2.4.1.18</ecNumber>
    </recommendedName>
    <alternativeName>
        <fullName evidence="9">1,4-alpha-D-glucan:1,4-alpha-D-glucan 6-glucosyl-transferase</fullName>
    </alternativeName>
    <alternativeName>
        <fullName evidence="9">Alpha-(1-&gt;4)-glucan branching enzyme</fullName>
    </alternativeName>
    <alternativeName>
        <fullName evidence="9">Glycogen branching enzyme</fullName>
        <shortName evidence="9">BE</shortName>
    </alternativeName>
</protein>
<dbReference type="InterPro" id="IPR037439">
    <property type="entry name" value="Branching_enzy"/>
</dbReference>
<comment type="subunit">
    <text evidence="9">Monomer.</text>
</comment>
<dbReference type="InterPro" id="IPR044143">
    <property type="entry name" value="GlgB_N_E_set_prok"/>
</dbReference>
<evidence type="ECO:0000259" key="10">
    <source>
        <dbReference type="SMART" id="SM00642"/>
    </source>
</evidence>
<dbReference type="PANTHER" id="PTHR43651:SF3">
    <property type="entry name" value="1,4-ALPHA-GLUCAN-BRANCHING ENZYME"/>
    <property type="match status" value="1"/>
</dbReference>
<dbReference type="Gene3D" id="2.60.40.10">
    <property type="entry name" value="Immunoglobulins"/>
    <property type="match status" value="2"/>
</dbReference>
<evidence type="ECO:0000256" key="1">
    <source>
        <dbReference type="ARBA" id="ARBA00000826"/>
    </source>
</evidence>
<dbReference type="SMART" id="SM00642">
    <property type="entry name" value="Aamy"/>
    <property type="match status" value="1"/>
</dbReference>
<name>A0ABS9YUV6_9MYCO</name>
<keyword evidence="6 9" id="KW-0808">Transferase</keyword>
<dbReference type="InterPro" id="IPR006048">
    <property type="entry name" value="A-amylase/branching_C"/>
</dbReference>
<dbReference type="Pfam" id="PF02806">
    <property type="entry name" value="Alpha-amylase_C"/>
    <property type="match status" value="1"/>
</dbReference>
<feature type="domain" description="Glycosyl hydrolase family 13 catalytic" evidence="10">
    <location>
        <begin position="258"/>
        <end position="601"/>
    </location>
</feature>